<protein>
    <recommendedName>
        <fullName evidence="4">Lytic polysaccharide monooxygenase</fullName>
    </recommendedName>
</protein>
<evidence type="ECO:0008006" key="4">
    <source>
        <dbReference type="Google" id="ProtNLM"/>
    </source>
</evidence>
<evidence type="ECO:0000313" key="3">
    <source>
        <dbReference type="Proteomes" id="UP000799423"/>
    </source>
</evidence>
<evidence type="ECO:0000313" key="2">
    <source>
        <dbReference type="EMBL" id="KAF2855136.1"/>
    </source>
</evidence>
<dbReference type="AlphaFoldDB" id="A0A6A7BHY9"/>
<gene>
    <name evidence="2" type="ORF">T440DRAFT_387066</name>
</gene>
<sequence length="221" mass="24903">MQKLIAFMSIFLSFILPTHAGIDQEDFNGIGHIYVLNSSDWRTATPDLKVGCLDASGKFVKEVSKRSCGVFERLADYPYTLSTSKGNCTFDDNKQPNNSDSLYGQMDYAWSCGKGYKSEIYDELYTINGFPYVFLCFGDIACFYDAKRAPARGERLSLWQFHWGSQQMGITPGHIQLLLMWDKIGDLPKREGSSEIPGPRVELQDGQQVPLLGKKTKILEV</sequence>
<keyword evidence="3" id="KW-1185">Reference proteome</keyword>
<accession>A0A6A7BHY9</accession>
<dbReference type="OrthoDB" id="3775566at2759"/>
<dbReference type="Proteomes" id="UP000799423">
    <property type="component" value="Unassembled WGS sequence"/>
</dbReference>
<name>A0A6A7BHY9_9PLEO</name>
<reference evidence="2" key="1">
    <citation type="submission" date="2020-01" db="EMBL/GenBank/DDBJ databases">
        <authorList>
            <consortium name="DOE Joint Genome Institute"/>
            <person name="Haridas S."/>
            <person name="Albert R."/>
            <person name="Binder M."/>
            <person name="Bloem J."/>
            <person name="Labutti K."/>
            <person name="Salamov A."/>
            <person name="Andreopoulos B."/>
            <person name="Baker S.E."/>
            <person name="Barry K."/>
            <person name="Bills G."/>
            <person name="Bluhm B.H."/>
            <person name="Cannon C."/>
            <person name="Castanera R."/>
            <person name="Culley D.E."/>
            <person name="Daum C."/>
            <person name="Ezra D."/>
            <person name="Gonzalez J.B."/>
            <person name="Henrissat B."/>
            <person name="Kuo A."/>
            <person name="Liang C."/>
            <person name="Lipzen A."/>
            <person name="Lutzoni F."/>
            <person name="Magnuson J."/>
            <person name="Mondo S."/>
            <person name="Nolan M."/>
            <person name="Ohm R."/>
            <person name="Pangilinan J."/>
            <person name="Park H.-J."/>
            <person name="Ramirez L."/>
            <person name="Alfaro M."/>
            <person name="Sun H."/>
            <person name="Tritt A."/>
            <person name="Yoshinaga Y."/>
            <person name="Zwiers L.-H."/>
            <person name="Turgeon B.G."/>
            <person name="Goodwin S.B."/>
            <person name="Spatafora J.W."/>
            <person name="Crous P.W."/>
            <person name="Grigoriev I.V."/>
        </authorList>
    </citation>
    <scope>NUCLEOTIDE SEQUENCE</scope>
    <source>
        <strain evidence="2">IPT5</strain>
    </source>
</reference>
<proteinExistence type="predicted"/>
<keyword evidence="1" id="KW-0732">Signal</keyword>
<feature type="chain" id="PRO_5025363486" description="Lytic polysaccharide monooxygenase" evidence="1">
    <location>
        <begin position="21"/>
        <end position="221"/>
    </location>
</feature>
<organism evidence="2 3">
    <name type="scientific">Plenodomus tracheiphilus IPT5</name>
    <dbReference type="NCBI Taxonomy" id="1408161"/>
    <lineage>
        <taxon>Eukaryota</taxon>
        <taxon>Fungi</taxon>
        <taxon>Dikarya</taxon>
        <taxon>Ascomycota</taxon>
        <taxon>Pezizomycotina</taxon>
        <taxon>Dothideomycetes</taxon>
        <taxon>Pleosporomycetidae</taxon>
        <taxon>Pleosporales</taxon>
        <taxon>Pleosporineae</taxon>
        <taxon>Leptosphaeriaceae</taxon>
        <taxon>Plenodomus</taxon>
    </lineage>
</organism>
<dbReference type="EMBL" id="MU006291">
    <property type="protein sequence ID" value="KAF2855136.1"/>
    <property type="molecule type" value="Genomic_DNA"/>
</dbReference>
<evidence type="ECO:0000256" key="1">
    <source>
        <dbReference type="SAM" id="SignalP"/>
    </source>
</evidence>
<feature type="signal peptide" evidence="1">
    <location>
        <begin position="1"/>
        <end position="20"/>
    </location>
</feature>